<accession>A0ABQ4SHU2</accession>
<evidence type="ECO:0000313" key="3">
    <source>
        <dbReference type="Proteomes" id="UP001055153"/>
    </source>
</evidence>
<feature type="region of interest" description="Disordered" evidence="1">
    <location>
        <begin position="354"/>
        <end position="377"/>
    </location>
</feature>
<feature type="compositionally biased region" description="Low complexity" evidence="1">
    <location>
        <begin position="190"/>
        <end position="199"/>
    </location>
</feature>
<protein>
    <submittedName>
        <fullName evidence="2">Uncharacterized protein</fullName>
    </submittedName>
</protein>
<comment type="caution">
    <text evidence="2">The sequence shown here is derived from an EMBL/GenBank/DDBJ whole genome shotgun (WGS) entry which is preliminary data.</text>
</comment>
<dbReference type="EMBL" id="BPQQ01000036">
    <property type="protein sequence ID" value="GJE01344.1"/>
    <property type="molecule type" value="Genomic_DNA"/>
</dbReference>
<evidence type="ECO:0000313" key="2">
    <source>
        <dbReference type="EMBL" id="GJE01344.1"/>
    </source>
</evidence>
<feature type="region of interest" description="Disordered" evidence="1">
    <location>
        <begin position="221"/>
        <end position="286"/>
    </location>
</feature>
<reference evidence="2" key="1">
    <citation type="journal article" date="2021" name="Front. Microbiol.">
        <title>Comprehensive Comparative Genomics and Phenotyping of Methylobacterium Species.</title>
        <authorList>
            <person name="Alessa O."/>
            <person name="Ogura Y."/>
            <person name="Fujitani Y."/>
            <person name="Takami H."/>
            <person name="Hayashi T."/>
            <person name="Sahin N."/>
            <person name="Tani A."/>
        </authorList>
    </citation>
    <scope>NUCLEOTIDE SEQUENCE</scope>
    <source>
        <strain evidence="2">DSM 17168</strain>
    </source>
</reference>
<dbReference type="RefSeq" id="WP_238236193.1">
    <property type="nucleotide sequence ID" value="NZ_BPQQ01000036.1"/>
</dbReference>
<reference evidence="2" key="2">
    <citation type="submission" date="2021-08" db="EMBL/GenBank/DDBJ databases">
        <authorList>
            <person name="Tani A."/>
            <person name="Ola A."/>
            <person name="Ogura Y."/>
            <person name="Katsura K."/>
            <person name="Hayashi T."/>
        </authorList>
    </citation>
    <scope>NUCLEOTIDE SEQUENCE</scope>
    <source>
        <strain evidence="2">DSM 17168</strain>
    </source>
</reference>
<sequence>MRAGSHALRCPSGEARRPITLISAGLYLVGSSASAQTGTPPAPGAAPHPQEMVLGEAKPLTTVKAAQGERLSLPVRNVAHLSGKLGSVYIVGLPSGTVVSDIVHDATVSGDARTIDISSWNLENISITLPALAASSLSSPIVASVVAVLPKSERSASLRTETLSTTVIVPELRQARPADTAKAQSAERLAPSSMAAAAPMPAAPVPAPPITPVVRADEPAVRAWASPEPPSRGAEPVRHAAPAPAPAPAVAAPPAAPREMPASKAAPVLPARDAAAQPAAPAADPSPRTLVARAQQAIKLGNISGARLFLQRAAAGEDPEALRLLAQTYDAAVLRSWNVQGLQPDPERARHYYDAADRASRKPAPTLATSVREISAR</sequence>
<evidence type="ECO:0000256" key="1">
    <source>
        <dbReference type="SAM" id="MobiDB-lite"/>
    </source>
</evidence>
<dbReference type="Proteomes" id="UP001055153">
    <property type="component" value="Unassembled WGS sequence"/>
</dbReference>
<organism evidence="2 3">
    <name type="scientific">Methylobacterium isbiliense</name>
    <dbReference type="NCBI Taxonomy" id="315478"/>
    <lineage>
        <taxon>Bacteria</taxon>
        <taxon>Pseudomonadati</taxon>
        <taxon>Pseudomonadota</taxon>
        <taxon>Alphaproteobacteria</taxon>
        <taxon>Hyphomicrobiales</taxon>
        <taxon>Methylobacteriaceae</taxon>
        <taxon>Methylobacterium</taxon>
    </lineage>
</organism>
<gene>
    <name evidence="2" type="ORF">GMJLKIPL_3274</name>
</gene>
<feature type="compositionally biased region" description="Low complexity" evidence="1">
    <location>
        <begin position="248"/>
        <end position="286"/>
    </location>
</feature>
<feature type="region of interest" description="Disordered" evidence="1">
    <location>
        <begin position="175"/>
        <end position="199"/>
    </location>
</feature>
<keyword evidence="3" id="KW-1185">Reference proteome</keyword>
<proteinExistence type="predicted"/>
<name>A0ABQ4SHU2_9HYPH</name>